<protein>
    <submittedName>
        <fullName evidence="1">Uncharacterized protein</fullName>
    </submittedName>
</protein>
<evidence type="ECO:0000313" key="1">
    <source>
        <dbReference type="EMBL" id="KAI3707747.1"/>
    </source>
</evidence>
<proteinExistence type="predicted"/>
<reference evidence="1 2" key="2">
    <citation type="journal article" date="2022" name="Mol. Ecol. Resour.">
        <title>The genomes of chicory, endive, great burdock and yacon provide insights into Asteraceae paleo-polyploidization history and plant inulin production.</title>
        <authorList>
            <person name="Fan W."/>
            <person name="Wang S."/>
            <person name="Wang H."/>
            <person name="Wang A."/>
            <person name="Jiang F."/>
            <person name="Liu H."/>
            <person name="Zhao H."/>
            <person name="Xu D."/>
            <person name="Zhang Y."/>
        </authorList>
    </citation>
    <scope>NUCLEOTIDE SEQUENCE [LARGE SCALE GENOMIC DNA]</scope>
    <source>
        <strain evidence="2">cv. Niubang</strain>
    </source>
</reference>
<sequence>MYEKEGGETKWKKLRTDSDQGDFCASSGSSNSRESRLRHWCDWATLELVHGAQIHVKIALDTGATFLPKILRFASIIYFSIGGCSRSGREESRRGKEKRDAGEKRKVAGTYGGTTIFMLQTQFCETIPNTFSGWLSPYKANMFLPPSRLSIPTLAFV</sequence>
<organism evidence="1 2">
    <name type="scientific">Arctium lappa</name>
    <name type="common">Greater burdock</name>
    <name type="synonym">Lappa major</name>
    <dbReference type="NCBI Taxonomy" id="4217"/>
    <lineage>
        <taxon>Eukaryota</taxon>
        <taxon>Viridiplantae</taxon>
        <taxon>Streptophyta</taxon>
        <taxon>Embryophyta</taxon>
        <taxon>Tracheophyta</taxon>
        <taxon>Spermatophyta</taxon>
        <taxon>Magnoliopsida</taxon>
        <taxon>eudicotyledons</taxon>
        <taxon>Gunneridae</taxon>
        <taxon>Pentapetalae</taxon>
        <taxon>asterids</taxon>
        <taxon>campanulids</taxon>
        <taxon>Asterales</taxon>
        <taxon>Asteraceae</taxon>
        <taxon>Carduoideae</taxon>
        <taxon>Cardueae</taxon>
        <taxon>Arctiinae</taxon>
        <taxon>Arctium</taxon>
    </lineage>
</organism>
<dbReference type="EMBL" id="CM042054">
    <property type="protein sequence ID" value="KAI3707747.1"/>
    <property type="molecule type" value="Genomic_DNA"/>
</dbReference>
<keyword evidence="2" id="KW-1185">Reference proteome</keyword>
<accession>A0ACB9AC68</accession>
<dbReference type="Proteomes" id="UP001055879">
    <property type="component" value="Linkage Group LG08"/>
</dbReference>
<reference evidence="2" key="1">
    <citation type="journal article" date="2022" name="Mol. Ecol. Resour.">
        <title>The genomes of chicory, endive, great burdock and yacon provide insights into Asteraceae palaeo-polyploidization history and plant inulin production.</title>
        <authorList>
            <person name="Fan W."/>
            <person name="Wang S."/>
            <person name="Wang H."/>
            <person name="Wang A."/>
            <person name="Jiang F."/>
            <person name="Liu H."/>
            <person name="Zhao H."/>
            <person name="Xu D."/>
            <person name="Zhang Y."/>
        </authorList>
    </citation>
    <scope>NUCLEOTIDE SEQUENCE [LARGE SCALE GENOMIC DNA]</scope>
    <source>
        <strain evidence="2">cv. Niubang</strain>
    </source>
</reference>
<name>A0ACB9AC68_ARCLA</name>
<evidence type="ECO:0000313" key="2">
    <source>
        <dbReference type="Proteomes" id="UP001055879"/>
    </source>
</evidence>
<gene>
    <name evidence="1" type="ORF">L6452_26376</name>
</gene>
<comment type="caution">
    <text evidence="1">The sequence shown here is derived from an EMBL/GenBank/DDBJ whole genome shotgun (WGS) entry which is preliminary data.</text>
</comment>